<accession>A0A7Y9DPR8</accession>
<keyword evidence="3" id="KW-1185">Reference proteome</keyword>
<dbReference type="Proteomes" id="UP000521922">
    <property type="component" value="Unassembled WGS sequence"/>
</dbReference>
<reference evidence="2 3" key="1">
    <citation type="submission" date="2020-07" db="EMBL/GenBank/DDBJ databases">
        <title>Sequencing the genomes of 1000 actinobacteria strains.</title>
        <authorList>
            <person name="Klenk H.-P."/>
        </authorList>
    </citation>
    <scope>NUCLEOTIDE SEQUENCE [LARGE SCALE GENOMIC DNA]</scope>
    <source>
        <strain evidence="2 3">DSM 7487</strain>
    </source>
</reference>
<gene>
    <name evidence="2" type="ORF">BJ968_004007</name>
</gene>
<feature type="region of interest" description="Disordered" evidence="1">
    <location>
        <begin position="250"/>
        <end position="286"/>
    </location>
</feature>
<feature type="compositionally biased region" description="Basic and acidic residues" evidence="1">
    <location>
        <begin position="268"/>
        <end position="286"/>
    </location>
</feature>
<dbReference type="RefSeq" id="WP_179754868.1">
    <property type="nucleotide sequence ID" value="NZ_BAAAGN010000021.1"/>
</dbReference>
<dbReference type="AlphaFoldDB" id="A0A7Y9DPR8"/>
<name>A0A7Y9DPR8_9ACTN</name>
<evidence type="ECO:0000313" key="2">
    <source>
        <dbReference type="EMBL" id="NYD24467.1"/>
    </source>
</evidence>
<proteinExistence type="predicted"/>
<feature type="region of interest" description="Disordered" evidence="1">
    <location>
        <begin position="1"/>
        <end position="93"/>
    </location>
</feature>
<protein>
    <recommendedName>
        <fullName evidence="4">DUF3710 domain-containing protein</fullName>
    </recommendedName>
</protein>
<dbReference type="Pfam" id="PF12502">
    <property type="entry name" value="DUF3710"/>
    <property type="match status" value="1"/>
</dbReference>
<organism evidence="2 3">
    <name type="scientific">Kineococcus aurantiacus</name>
    <dbReference type="NCBI Taxonomy" id="37633"/>
    <lineage>
        <taxon>Bacteria</taxon>
        <taxon>Bacillati</taxon>
        <taxon>Actinomycetota</taxon>
        <taxon>Actinomycetes</taxon>
        <taxon>Kineosporiales</taxon>
        <taxon>Kineosporiaceae</taxon>
        <taxon>Kineococcus</taxon>
    </lineage>
</organism>
<feature type="compositionally biased region" description="Low complexity" evidence="1">
    <location>
        <begin position="51"/>
        <end position="61"/>
    </location>
</feature>
<evidence type="ECO:0000313" key="3">
    <source>
        <dbReference type="Proteomes" id="UP000521922"/>
    </source>
</evidence>
<feature type="compositionally biased region" description="Low complexity" evidence="1">
    <location>
        <begin position="253"/>
        <end position="267"/>
    </location>
</feature>
<comment type="caution">
    <text evidence="2">The sequence shown here is derived from an EMBL/GenBank/DDBJ whole genome shotgun (WGS) entry which is preliminary data.</text>
</comment>
<evidence type="ECO:0008006" key="4">
    <source>
        <dbReference type="Google" id="ProtNLM"/>
    </source>
</evidence>
<evidence type="ECO:0000256" key="1">
    <source>
        <dbReference type="SAM" id="MobiDB-lite"/>
    </source>
</evidence>
<sequence length="286" mass="29911">MSLFRRRKVAETVEPGPGADAPDVTGSATTAESGAEPATPAYGVVDDPEARAAADAASDLPGGAGGPEGAAVPAGEPFDRSQGPWDVSEVPEDDGRLALGGLRLLGREGMELRFEVEEASGRVIAVTVGVNGSTVQLQAFAAPRSSGVWDEIRHEIAQAVVAQGGAVDEQDGALGRELLCRLPVRTEDGRTAHQPTRFAGVDGPRWFLRAVFAGPAAHDPAAAAELESVVRETVVVRGAEAMAPRELIALELPQQPDQARPQQAPEAGAREELKPFERGPEITEVR</sequence>
<dbReference type="EMBL" id="JACCBB010000001">
    <property type="protein sequence ID" value="NYD24467.1"/>
    <property type="molecule type" value="Genomic_DNA"/>
</dbReference>
<dbReference type="InterPro" id="IPR022183">
    <property type="entry name" value="DUF3710"/>
</dbReference>